<dbReference type="EMBL" id="BARS01022906">
    <property type="protein sequence ID" value="GAG05386.1"/>
    <property type="molecule type" value="Genomic_DNA"/>
</dbReference>
<name>X0VY20_9ZZZZ</name>
<evidence type="ECO:0000313" key="2">
    <source>
        <dbReference type="EMBL" id="GAG05386.1"/>
    </source>
</evidence>
<comment type="caution">
    <text evidence="2">The sequence shown here is derived from an EMBL/GenBank/DDBJ whole genome shotgun (WGS) entry which is preliminary data.</text>
</comment>
<organism evidence="2">
    <name type="scientific">marine sediment metagenome</name>
    <dbReference type="NCBI Taxonomy" id="412755"/>
    <lineage>
        <taxon>unclassified sequences</taxon>
        <taxon>metagenomes</taxon>
        <taxon>ecological metagenomes</taxon>
    </lineage>
</organism>
<feature type="region of interest" description="Disordered" evidence="1">
    <location>
        <begin position="66"/>
        <end position="87"/>
    </location>
</feature>
<evidence type="ECO:0000256" key="1">
    <source>
        <dbReference type="SAM" id="MobiDB-lite"/>
    </source>
</evidence>
<proteinExistence type="predicted"/>
<evidence type="ECO:0008006" key="3">
    <source>
        <dbReference type="Google" id="ProtNLM"/>
    </source>
</evidence>
<protein>
    <recommendedName>
        <fullName evidence="3">Transposase InsH N-terminal domain-containing protein</fullName>
    </recommendedName>
</protein>
<gene>
    <name evidence="2" type="ORF">S01H1_36550</name>
</gene>
<accession>X0VY20</accession>
<sequence length="87" mass="9986">MEGSKFKYTSDTVLRIVVCHIIEGGSLRDIIIRIDDSHFLRRFVRIYNGPMMDFTTFSKLKNCIRPKQSRSTTPARAAPGLLDRRLG</sequence>
<dbReference type="AlphaFoldDB" id="X0VY20"/>
<reference evidence="2" key="1">
    <citation type="journal article" date="2014" name="Front. Microbiol.">
        <title>High frequency of phylogenetically diverse reductive dehalogenase-homologous genes in deep subseafloor sedimentary metagenomes.</title>
        <authorList>
            <person name="Kawai M."/>
            <person name="Futagami T."/>
            <person name="Toyoda A."/>
            <person name="Takaki Y."/>
            <person name="Nishi S."/>
            <person name="Hori S."/>
            <person name="Arai W."/>
            <person name="Tsubouchi T."/>
            <person name="Morono Y."/>
            <person name="Uchiyama I."/>
            <person name="Ito T."/>
            <person name="Fujiyama A."/>
            <person name="Inagaki F."/>
            <person name="Takami H."/>
        </authorList>
    </citation>
    <scope>NUCLEOTIDE SEQUENCE</scope>
    <source>
        <strain evidence="2">Expedition CK06-06</strain>
    </source>
</reference>